<reference evidence="1 2" key="1">
    <citation type="submission" date="2018-02" db="EMBL/GenBank/DDBJ databases">
        <title>Solimicrobium silvestre gen. nov., sp. nov., isolated from alpine forest soil.</title>
        <authorList>
            <person name="Margesin R."/>
            <person name="Albuquerque L."/>
            <person name="Zhang D.-C."/>
            <person name="Froufe H.J.C."/>
            <person name="Severino R."/>
            <person name="Roxo I."/>
            <person name="Egas C."/>
            <person name="Da Costa M.S."/>
        </authorList>
    </citation>
    <scope>NUCLEOTIDE SEQUENCE [LARGE SCALE GENOMIC DNA]</scope>
    <source>
        <strain evidence="1 2">S20-91</strain>
    </source>
</reference>
<dbReference type="Pfam" id="PF10932">
    <property type="entry name" value="DUF2783"/>
    <property type="match status" value="1"/>
</dbReference>
<evidence type="ECO:0000313" key="2">
    <source>
        <dbReference type="Proteomes" id="UP000237839"/>
    </source>
</evidence>
<dbReference type="RefSeq" id="WP_105534117.1">
    <property type="nucleotide sequence ID" value="NZ_PUGF01000033.1"/>
</dbReference>
<dbReference type="AlphaFoldDB" id="A0A2S9GT56"/>
<protein>
    <recommendedName>
        <fullName evidence="3">DUF2783 domain-containing protein</fullName>
    </recommendedName>
</protein>
<gene>
    <name evidence="1" type="ORF">S2091_4386</name>
</gene>
<evidence type="ECO:0000313" key="1">
    <source>
        <dbReference type="EMBL" id="PRC90893.1"/>
    </source>
</evidence>
<dbReference type="OrthoDB" id="6460891at2"/>
<dbReference type="EMBL" id="PUGF01000033">
    <property type="protein sequence ID" value="PRC90893.1"/>
    <property type="molecule type" value="Genomic_DNA"/>
</dbReference>
<proteinExistence type="predicted"/>
<organism evidence="1 2">
    <name type="scientific">Solimicrobium silvestre</name>
    <dbReference type="NCBI Taxonomy" id="2099400"/>
    <lineage>
        <taxon>Bacteria</taxon>
        <taxon>Pseudomonadati</taxon>
        <taxon>Pseudomonadota</taxon>
        <taxon>Betaproteobacteria</taxon>
        <taxon>Burkholderiales</taxon>
        <taxon>Oxalobacteraceae</taxon>
        <taxon>Solimicrobium</taxon>
    </lineage>
</organism>
<evidence type="ECO:0008006" key="3">
    <source>
        <dbReference type="Google" id="ProtNLM"/>
    </source>
</evidence>
<accession>A0A2S9GT56</accession>
<keyword evidence="2" id="KW-1185">Reference proteome</keyword>
<dbReference type="Proteomes" id="UP000237839">
    <property type="component" value="Unassembled WGS sequence"/>
</dbReference>
<comment type="caution">
    <text evidence="1">The sequence shown here is derived from an EMBL/GenBank/DDBJ whole genome shotgun (WGS) entry which is preliminary data.</text>
</comment>
<sequence>MSINTAPNITNHDLFYDWLIQCHHDLTNDQSQAMNAQLILILANHIGDLATLLEAMTLARDGVRHR</sequence>
<name>A0A2S9GT56_9BURK</name>
<dbReference type="InterPro" id="IPR021233">
    <property type="entry name" value="DUF2783"/>
</dbReference>